<feature type="region of interest" description="Disordered" evidence="9">
    <location>
        <begin position="344"/>
        <end position="384"/>
    </location>
</feature>
<dbReference type="InterPro" id="IPR012677">
    <property type="entry name" value="Nucleotide-bd_a/b_plait_sf"/>
</dbReference>
<feature type="compositionally biased region" description="Low complexity" evidence="9">
    <location>
        <begin position="482"/>
        <end position="494"/>
    </location>
</feature>
<dbReference type="Pfam" id="PF18694">
    <property type="entry name" value="TDP-43_N"/>
    <property type="match status" value="1"/>
</dbReference>
<comment type="caution">
    <text evidence="11">The sequence shown here is derived from an EMBL/GenBank/DDBJ whole genome shotgun (WGS) entry which is preliminary data.</text>
</comment>
<evidence type="ECO:0000256" key="5">
    <source>
        <dbReference type="ARBA" id="ARBA00023163"/>
    </source>
</evidence>
<evidence type="ECO:0000256" key="7">
    <source>
        <dbReference type="ARBA" id="ARBA00023242"/>
    </source>
</evidence>
<dbReference type="Proteomes" id="UP000242188">
    <property type="component" value="Unassembled WGS sequence"/>
</dbReference>
<organism evidence="11 12">
    <name type="scientific">Mizuhopecten yessoensis</name>
    <name type="common">Japanese scallop</name>
    <name type="synonym">Patinopecten yessoensis</name>
    <dbReference type="NCBI Taxonomy" id="6573"/>
    <lineage>
        <taxon>Eukaryota</taxon>
        <taxon>Metazoa</taxon>
        <taxon>Spiralia</taxon>
        <taxon>Lophotrochozoa</taxon>
        <taxon>Mollusca</taxon>
        <taxon>Bivalvia</taxon>
        <taxon>Autobranchia</taxon>
        <taxon>Pteriomorphia</taxon>
        <taxon>Pectinida</taxon>
        <taxon>Pectinoidea</taxon>
        <taxon>Pectinidae</taxon>
        <taxon>Mizuhopecten</taxon>
    </lineage>
</organism>
<feature type="compositionally biased region" description="Gly residues" evidence="9">
    <location>
        <begin position="443"/>
        <end position="481"/>
    </location>
</feature>
<dbReference type="OrthoDB" id="2020831at2759"/>
<dbReference type="SMART" id="SM00360">
    <property type="entry name" value="RRM"/>
    <property type="match status" value="2"/>
</dbReference>
<dbReference type="PROSITE" id="PS50102">
    <property type="entry name" value="RRM"/>
    <property type="match status" value="2"/>
</dbReference>
<keyword evidence="7" id="KW-0539">Nucleus</keyword>
<dbReference type="GO" id="GO:0005654">
    <property type="term" value="C:nucleoplasm"/>
    <property type="evidence" value="ECO:0007669"/>
    <property type="project" value="TreeGrafter"/>
</dbReference>
<dbReference type="Pfam" id="PF00076">
    <property type="entry name" value="RRM_1"/>
    <property type="match status" value="2"/>
</dbReference>
<dbReference type="InterPro" id="IPR035979">
    <property type="entry name" value="RBD_domain_sf"/>
</dbReference>
<dbReference type="AlphaFoldDB" id="A0A210PN83"/>
<dbReference type="PANTHER" id="PTHR48033">
    <property type="entry name" value="RNA-BINDING (RRM/RBD/RNP MOTIFS) FAMILY PROTEIN"/>
    <property type="match status" value="1"/>
</dbReference>
<dbReference type="InterPro" id="IPR041105">
    <property type="entry name" value="TDP-43_N"/>
</dbReference>
<evidence type="ECO:0000256" key="6">
    <source>
        <dbReference type="ARBA" id="ARBA00023187"/>
    </source>
</evidence>
<keyword evidence="4" id="KW-0805">Transcription regulation</keyword>
<dbReference type="CDD" id="cd19609">
    <property type="entry name" value="NTD_TDP-43"/>
    <property type="match status" value="1"/>
</dbReference>
<sequence length="494" mass="52544">MTDAIVSFPCRRDSFEDFSPVKMEDTVNMSDYISVSENESDEAVEIPREEDGTLLLSTLSAQYPGACGLKFRNPATGNFRGVRLIDGKLHPPDSAWGNDTYIVVFPRPNSSQSEIQETENQIHHIQSLGDNKRKGDDMENPVIKTKRVETRNVCSDLIVLGLPWKATEEDVKAYFTDNIGEVVLAQVKRDAKGNSKGFGFIRFSSYKDQLKCLQQRHMIMGRWCDVNIPNSNVSASETAQRAMNSKIFVARCSEKITVDDLRTYFAKFGEVTDVFIPRPFRSFAFVTFQDALVAQSLCGEDHIICGCSVHLSSAAPKTNSKMGGDRQGGFRGNDFGRGGGMGMGMGMPQGGGGGGGGQGQGWGGQRGNRPQGNPGGGDGNDNMGMNFLNMMAAAQAVLSGQGGWGPLGMGGQNNSNAEPSMGQPFNQSSPRPDSGNNQRSFSGWGGGSSGGGSGSGGTPFEGGNNNSGGSGSTGSGSGNSGGYSSNWSGQNRWN</sequence>
<keyword evidence="3" id="KW-0677">Repeat</keyword>
<dbReference type="STRING" id="6573.A0A210PN83"/>
<dbReference type="SUPFAM" id="SSF54928">
    <property type="entry name" value="RNA-binding domain, RBD"/>
    <property type="match status" value="1"/>
</dbReference>
<keyword evidence="6" id="KW-0508">mRNA splicing</keyword>
<evidence type="ECO:0000313" key="12">
    <source>
        <dbReference type="Proteomes" id="UP000242188"/>
    </source>
</evidence>
<keyword evidence="5" id="KW-0804">Transcription</keyword>
<evidence type="ECO:0000256" key="1">
    <source>
        <dbReference type="ARBA" id="ARBA00004123"/>
    </source>
</evidence>
<dbReference type="FunFam" id="3.30.70.330:FF:000107">
    <property type="entry name" value="TAR DNA-binding protein 43"/>
    <property type="match status" value="1"/>
</dbReference>
<evidence type="ECO:0000256" key="8">
    <source>
        <dbReference type="PROSITE-ProRule" id="PRU00176"/>
    </source>
</evidence>
<name>A0A210PN83_MIZYE</name>
<dbReference type="EMBL" id="NEDP02005575">
    <property type="protein sequence ID" value="OWF37970.1"/>
    <property type="molecule type" value="Genomic_DNA"/>
</dbReference>
<accession>A0A210PN83</accession>
<dbReference type="PANTHER" id="PTHR48033:SF9">
    <property type="entry name" value="TAR DNA-BINDING PROTEIN 43"/>
    <property type="match status" value="1"/>
</dbReference>
<evidence type="ECO:0000256" key="3">
    <source>
        <dbReference type="ARBA" id="ARBA00022737"/>
    </source>
</evidence>
<dbReference type="GO" id="GO:0008380">
    <property type="term" value="P:RNA splicing"/>
    <property type="evidence" value="ECO:0007669"/>
    <property type="project" value="UniProtKB-KW"/>
</dbReference>
<comment type="subcellular location">
    <subcellularLocation>
        <location evidence="1">Nucleus</location>
    </subcellularLocation>
</comment>
<evidence type="ECO:0000256" key="4">
    <source>
        <dbReference type="ARBA" id="ARBA00023015"/>
    </source>
</evidence>
<feature type="compositionally biased region" description="Gly residues" evidence="9">
    <location>
        <begin position="344"/>
        <end position="366"/>
    </location>
</feature>
<evidence type="ECO:0000259" key="10">
    <source>
        <dbReference type="PROSITE" id="PS50102"/>
    </source>
</evidence>
<keyword evidence="8" id="KW-0694">RNA-binding</keyword>
<proteinExistence type="predicted"/>
<keyword evidence="12" id="KW-1185">Reference proteome</keyword>
<evidence type="ECO:0000256" key="9">
    <source>
        <dbReference type="SAM" id="MobiDB-lite"/>
    </source>
</evidence>
<feature type="domain" description="RRM" evidence="10">
    <location>
        <begin position="245"/>
        <end position="316"/>
    </location>
</feature>
<dbReference type="GO" id="GO:0000785">
    <property type="term" value="C:chromatin"/>
    <property type="evidence" value="ECO:0007669"/>
    <property type="project" value="TreeGrafter"/>
</dbReference>
<evidence type="ECO:0000256" key="2">
    <source>
        <dbReference type="ARBA" id="ARBA00022664"/>
    </source>
</evidence>
<dbReference type="Gene3D" id="3.30.70.330">
    <property type="match status" value="2"/>
</dbReference>
<dbReference type="GO" id="GO:0003677">
    <property type="term" value="F:DNA binding"/>
    <property type="evidence" value="ECO:0007669"/>
    <property type="project" value="UniProtKB-KW"/>
</dbReference>
<feature type="compositionally biased region" description="Polar residues" evidence="9">
    <location>
        <begin position="412"/>
        <end position="441"/>
    </location>
</feature>
<keyword evidence="11" id="KW-0238">DNA-binding</keyword>
<protein>
    <submittedName>
        <fullName evidence="11">TAR DNA-binding protein 43</fullName>
    </submittedName>
</protein>
<keyword evidence="2" id="KW-0507">mRNA processing</keyword>
<dbReference type="GO" id="GO:0003723">
    <property type="term" value="F:RNA binding"/>
    <property type="evidence" value="ECO:0007669"/>
    <property type="project" value="UniProtKB-UniRule"/>
</dbReference>
<dbReference type="GO" id="GO:0010468">
    <property type="term" value="P:regulation of gene expression"/>
    <property type="evidence" value="ECO:0007669"/>
    <property type="project" value="TreeGrafter"/>
</dbReference>
<dbReference type="InterPro" id="IPR000504">
    <property type="entry name" value="RRM_dom"/>
</dbReference>
<gene>
    <name evidence="11" type="ORF">KP79_PYT14292</name>
</gene>
<feature type="region of interest" description="Disordered" evidence="9">
    <location>
        <begin position="404"/>
        <end position="494"/>
    </location>
</feature>
<feature type="domain" description="RRM" evidence="10">
    <location>
        <begin position="155"/>
        <end position="231"/>
    </location>
</feature>
<reference evidence="11 12" key="1">
    <citation type="journal article" date="2017" name="Nat. Ecol. Evol.">
        <title>Scallop genome provides insights into evolution of bilaterian karyotype and development.</title>
        <authorList>
            <person name="Wang S."/>
            <person name="Zhang J."/>
            <person name="Jiao W."/>
            <person name="Li J."/>
            <person name="Xun X."/>
            <person name="Sun Y."/>
            <person name="Guo X."/>
            <person name="Huan P."/>
            <person name="Dong B."/>
            <person name="Zhang L."/>
            <person name="Hu X."/>
            <person name="Sun X."/>
            <person name="Wang J."/>
            <person name="Zhao C."/>
            <person name="Wang Y."/>
            <person name="Wang D."/>
            <person name="Huang X."/>
            <person name="Wang R."/>
            <person name="Lv J."/>
            <person name="Li Y."/>
            <person name="Zhang Z."/>
            <person name="Liu B."/>
            <person name="Lu W."/>
            <person name="Hui Y."/>
            <person name="Liang J."/>
            <person name="Zhou Z."/>
            <person name="Hou R."/>
            <person name="Li X."/>
            <person name="Liu Y."/>
            <person name="Li H."/>
            <person name="Ning X."/>
            <person name="Lin Y."/>
            <person name="Zhao L."/>
            <person name="Xing Q."/>
            <person name="Dou J."/>
            <person name="Li Y."/>
            <person name="Mao J."/>
            <person name="Guo H."/>
            <person name="Dou H."/>
            <person name="Li T."/>
            <person name="Mu C."/>
            <person name="Jiang W."/>
            <person name="Fu Q."/>
            <person name="Fu X."/>
            <person name="Miao Y."/>
            <person name="Liu J."/>
            <person name="Yu Q."/>
            <person name="Li R."/>
            <person name="Liao H."/>
            <person name="Li X."/>
            <person name="Kong Y."/>
            <person name="Jiang Z."/>
            <person name="Chourrout D."/>
            <person name="Li R."/>
            <person name="Bao Z."/>
        </authorList>
    </citation>
    <scope>NUCLEOTIDE SEQUENCE [LARGE SCALE GENOMIC DNA]</scope>
    <source>
        <strain evidence="11 12">PY_sf001</strain>
    </source>
</reference>
<evidence type="ECO:0000313" key="11">
    <source>
        <dbReference type="EMBL" id="OWF37970.1"/>
    </source>
</evidence>
<dbReference type="GO" id="GO:0006397">
    <property type="term" value="P:mRNA processing"/>
    <property type="evidence" value="ECO:0007669"/>
    <property type="project" value="UniProtKB-KW"/>
</dbReference>
<dbReference type="CDD" id="cd12321">
    <property type="entry name" value="RRM1_TDP43"/>
    <property type="match status" value="1"/>
</dbReference>
<dbReference type="CDD" id="cd12322">
    <property type="entry name" value="RRM2_TDP43"/>
    <property type="match status" value="1"/>
</dbReference>